<evidence type="ECO:0008006" key="8">
    <source>
        <dbReference type="Google" id="ProtNLM"/>
    </source>
</evidence>
<sequence>MGPCRLVGKTTVGICGATKETVSARNLARWVAGGAAAHSDHGRDMAMTLLAAATGEAPDYQIKDEKKLKAVAHYLDVPEQGRTKEEIAIDVAKVALGEFGRQEGELIYVRRAPAKRQEVWRKLGIAPRGIDREIVETLHRTSIGVDQDAEHILDHGLRNALADGWGGSMLSTDISDILFGTPGPVAAGSNFGTLREDEVNVVIHGHEPTLSELIVAAASDPEIVKYAKSKGAKGINLTGICCTANEILMRQGVPLLGNFLAQELAILTGAIDAMVVDIQCIMQGIVEVAENYHTKIISTSPKAKITGAMHIEFDEHRAMEIAKSILRIAIDNFPNRGEVHIPDVQDRLVAGFSHEYIAYMLGGSLRESFRPLNDAI</sequence>
<accession>X0SF08</accession>
<protein>
    <recommendedName>
        <fullName evidence="8">Carbon monoxide dehydrogenase 1</fullName>
    </recommendedName>
</protein>
<evidence type="ECO:0000313" key="7">
    <source>
        <dbReference type="EMBL" id="GAF74452.1"/>
    </source>
</evidence>
<dbReference type="Pfam" id="PF03063">
    <property type="entry name" value="Prismane"/>
    <property type="match status" value="1"/>
</dbReference>
<dbReference type="GO" id="GO:0051539">
    <property type="term" value="F:4 iron, 4 sulfur cluster binding"/>
    <property type="evidence" value="ECO:0007669"/>
    <property type="project" value="UniProtKB-KW"/>
</dbReference>
<keyword evidence="6" id="KW-0411">Iron-sulfur</keyword>
<evidence type="ECO:0000256" key="5">
    <source>
        <dbReference type="ARBA" id="ARBA00023004"/>
    </source>
</evidence>
<comment type="caution">
    <text evidence="7">The sequence shown here is derived from an EMBL/GenBank/DDBJ whole genome shotgun (WGS) entry which is preliminary data.</text>
</comment>
<dbReference type="InterPro" id="IPR004137">
    <property type="entry name" value="HCP/CODH"/>
</dbReference>
<dbReference type="GO" id="GO:0016151">
    <property type="term" value="F:nickel cation binding"/>
    <property type="evidence" value="ECO:0007669"/>
    <property type="project" value="InterPro"/>
</dbReference>
<keyword evidence="2" id="KW-0533">Nickel</keyword>
<dbReference type="Gene3D" id="1.20.1270.30">
    <property type="match status" value="1"/>
</dbReference>
<dbReference type="GO" id="GO:0006091">
    <property type="term" value="P:generation of precursor metabolites and energy"/>
    <property type="evidence" value="ECO:0007669"/>
    <property type="project" value="InterPro"/>
</dbReference>
<name>X0SF08_9ZZZZ</name>
<reference evidence="7" key="1">
    <citation type="journal article" date="2014" name="Front. Microbiol.">
        <title>High frequency of phylogenetically diverse reductive dehalogenase-homologous genes in deep subseafloor sedimentary metagenomes.</title>
        <authorList>
            <person name="Kawai M."/>
            <person name="Futagami T."/>
            <person name="Toyoda A."/>
            <person name="Takaki Y."/>
            <person name="Nishi S."/>
            <person name="Hori S."/>
            <person name="Arai W."/>
            <person name="Tsubouchi T."/>
            <person name="Morono Y."/>
            <person name="Uchiyama I."/>
            <person name="Ito T."/>
            <person name="Fujiyama A."/>
            <person name="Inagaki F."/>
            <person name="Takami H."/>
        </authorList>
    </citation>
    <scope>NUCLEOTIDE SEQUENCE</scope>
    <source>
        <strain evidence="7">Expedition CK06-06</strain>
    </source>
</reference>
<organism evidence="7">
    <name type="scientific">marine sediment metagenome</name>
    <dbReference type="NCBI Taxonomy" id="412755"/>
    <lineage>
        <taxon>unclassified sequences</taxon>
        <taxon>metagenomes</taxon>
        <taxon>ecological metagenomes</taxon>
    </lineage>
</organism>
<dbReference type="EMBL" id="BARS01008135">
    <property type="protein sequence ID" value="GAF74452.1"/>
    <property type="molecule type" value="Genomic_DNA"/>
</dbReference>
<keyword evidence="3" id="KW-0479">Metal-binding</keyword>
<gene>
    <name evidence="7" type="ORF">S01H1_15577</name>
</gene>
<dbReference type="InterPro" id="IPR016099">
    <property type="entry name" value="Prismane-like_a/b-sand"/>
</dbReference>
<keyword evidence="1" id="KW-0004">4Fe-4S</keyword>
<evidence type="ECO:0000256" key="2">
    <source>
        <dbReference type="ARBA" id="ARBA00022596"/>
    </source>
</evidence>
<evidence type="ECO:0000256" key="4">
    <source>
        <dbReference type="ARBA" id="ARBA00023002"/>
    </source>
</evidence>
<dbReference type="AlphaFoldDB" id="X0SF08"/>
<dbReference type="GO" id="GO:0042542">
    <property type="term" value="P:response to hydrogen peroxide"/>
    <property type="evidence" value="ECO:0007669"/>
    <property type="project" value="TreeGrafter"/>
</dbReference>
<dbReference type="InterPro" id="IPR016101">
    <property type="entry name" value="CO_DH_a-bundle"/>
</dbReference>
<keyword evidence="5" id="KW-0408">Iron</keyword>
<dbReference type="PANTHER" id="PTHR30109:SF4">
    <property type="entry name" value="CARBON MONOXIDE DEHYDROGENASE"/>
    <property type="match status" value="1"/>
</dbReference>
<dbReference type="GO" id="GO:0043885">
    <property type="term" value="F:anaerobic carbon-monoxide dehydrogenase activity"/>
    <property type="evidence" value="ECO:0007669"/>
    <property type="project" value="InterPro"/>
</dbReference>
<evidence type="ECO:0000256" key="3">
    <source>
        <dbReference type="ARBA" id="ARBA00022723"/>
    </source>
</evidence>
<keyword evidence="4" id="KW-0560">Oxidoreductase</keyword>
<dbReference type="Gene3D" id="3.40.50.2030">
    <property type="match status" value="1"/>
</dbReference>
<dbReference type="PANTHER" id="PTHR30109">
    <property type="entry name" value="HYDROXYLAMINE REDUCTASE"/>
    <property type="match status" value="1"/>
</dbReference>
<dbReference type="GO" id="GO:0050418">
    <property type="term" value="F:hydroxylamine reductase activity"/>
    <property type="evidence" value="ECO:0007669"/>
    <property type="project" value="TreeGrafter"/>
</dbReference>
<feature type="non-terminal residue" evidence="7">
    <location>
        <position position="376"/>
    </location>
</feature>
<dbReference type="GO" id="GO:0004601">
    <property type="term" value="F:peroxidase activity"/>
    <property type="evidence" value="ECO:0007669"/>
    <property type="project" value="TreeGrafter"/>
</dbReference>
<dbReference type="InterPro" id="IPR011254">
    <property type="entry name" value="Prismane-like_sf"/>
</dbReference>
<dbReference type="SUPFAM" id="SSF56821">
    <property type="entry name" value="Prismane protein-like"/>
    <property type="match status" value="1"/>
</dbReference>
<proteinExistence type="predicted"/>
<evidence type="ECO:0000256" key="6">
    <source>
        <dbReference type="ARBA" id="ARBA00023014"/>
    </source>
</evidence>
<evidence type="ECO:0000256" key="1">
    <source>
        <dbReference type="ARBA" id="ARBA00022485"/>
    </source>
</evidence>